<dbReference type="Proteomes" id="UP001594288">
    <property type="component" value="Unassembled WGS sequence"/>
</dbReference>
<evidence type="ECO:0000313" key="2">
    <source>
        <dbReference type="EMBL" id="MFC1799807.1"/>
    </source>
</evidence>
<feature type="domain" description="FlgD/Vpr Ig-like" evidence="1">
    <location>
        <begin position="1153"/>
        <end position="1217"/>
    </location>
</feature>
<protein>
    <submittedName>
        <fullName evidence="2">FlgD immunoglobulin-like domain containing protein</fullName>
    </submittedName>
</protein>
<dbReference type="Gene3D" id="2.120.10.70">
    <property type="entry name" value="Fucose-specific lectin"/>
    <property type="match status" value="2"/>
</dbReference>
<comment type="caution">
    <text evidence="2">The sequence shown here is derived from an EMBL/GenBank/DDBJ whole genome shotgun (WGS) entry which is preliminary data.</text>
</comment>
<dbReference type="EMBL" id="JBHPEI010000032">
    <property type="protein sequence ID" value="MFC1799807.1"/>
    <property type="molecule type" value="Genomic_DNA"/>
</dbReference>
<organism evidence="2 3">
    <name type="scientific">Eiseniibacteriota bacterium</name>
    <dbReference type="NCBI Taxonomy" id="2212470"/>
    <lineage>
        <taxon>Bacteria</taxon>
        <taxon>Candidatus Eiseniibacteriota</taxon>
    </lineage>
</organism>
<proteinExistence type="predicted"/>
<dbReference type="PANTHER" id="PTHR36842:SF1">
    <property type="entry name" value="PROTEIN TOLB"/>
    <property type="match status" value="1"/>
</dbReference>
<dbReference type="SUPFAM" id="SSF89372">
    <property type="entry name" value="Fucose-specific lectin"/>
    <property type="match status" value="4"/>
</dbReference>
<dbReference type="InterPro" id="IPR013783">
    <property type="entry name" value="Ig-like_fold"/>
</dbReference>
<accession>A0ABV6YPG8</accession>
<dbReference type="SUPFAM" id="SSF81296">
    <property type="entry name" value="E set domains"/>
    <property type="match status" value="1"/>
</dbReference>
<name>A0ABV6YPG8_UNCEI</name>
<dbReference type="Gene3D" id="2.60.40.4070">
    <property type="match status" value="1"/>
</dbReference>
<dbReference type="InterPro" id="IPR025965">
    <property type="entry name" value="FlgD/Vpr_Ig-like"/>
</dbReference>
<gene>
    <name evidence="2" type="ORF">ACFL2Z_02730</name>
</gene>
<dbReference type="NCBIfam" id="TIGR04183">
    <property type="entry name" value="Por_Secre_tail"/>
    <property type="match status" value="1"/>
</dbReference>
<reference evidence="2 3" key="1">
    <citation type="submission" date="2024-09" db="EMBL/GenBank/DDBJ databases">
        <authorList>
            <person name="D'Angelo T."/>
        </authorList>
    </citation>
    <scope>NUCLEOTIDE SEQUENCE [LARGE SCALE GENOMIC DNA]</scope>
    <source>
        <strain evidence="2">SAG AM-311-F02</strain>
    </source>
</reference>
<sequence length="1228" mass="134374">MKNRPGKQGSKLLAGIFIFIALTLSTSAAMAVWLAEERLTDEHSPSITSNNNAWCVAVDPAGDVNVVWTDYRSADNGVYHKSFDGWGWSSVSRISLPTAIAHNPSVACDAIGGLHVVWTDYRHGNAETYYRAYDGAAWGEYERVSSAADISSSPSIAAHDSGQVHIVWHDYRDGDWEIYYRSFDGAAWSSEQRLTDQVGNSLYASVATRGDGAVLVVWQDYRDGNHEIYYKCFDGTWGSDERLTSDAGSSEKPSVAVDSGGDVHVVWQDDRDGAWEIYHKVSVSGVWGAAERLTHESVSATEPSIAADTSGGVHIVWKDQRDGNEEIYYRSHDGLVWGAEWRMSIDDGASEHSSIAAGPDGNMAMVWQDDRDGNTEIYARRFTPGPFPPPMIASISPSQGHTDFVVTITDLAGEDFLYNAAVMLQLAGKPDIIATSVDVESSQKITCLFDLAGATVGAWDVVVENPDSQLAVLEEGFEVTPWPKPELTSIEPDRGYAGQIIDDASLSGNDFRAPALVWFEKPMEPDLPATDVDVISPTRVDFDIDLTGATPGNWTVILENPDGQRDTLVWGFAVWPWPDVVVNSVIPDGGYPGQQIDDFEIRGDGFKPSANAWLQKLGETPVPPSNVVVHSPFRVTCDISLPTSGTGLWDVVVENPDLEQGILAEGFSLAYFDAPQIASISPFEGVAGDHVMITDLAGDCFNDLASVWLQGPYDITIHADNIVVESPQKITCEFDLMEAITGYLDVVVMHPDGPSDTLTSGFRVIQGEWSSDLRLTDAAHKSSLSGGNARCIAADGLGNLHAVWFDERHGDSEIYYRVHDGISWGAEERITNAANESENPAIVIDSNNTVHVFWADRMRGDWEIYYISKDLSGWSDIECLTDAQYLVNNPSVATDSNNDLHVVWQARTASLSYQIIYKRTQDGVWLPPDTLALAYPDHRDPSIAVDGAGDVHVVWKMFTVGDACIRYRKSDGSTWEPDISLVCRPEAGSPSLQADADGKLHLAFIDRRFGDFEVFYKRFDGAGWHAAVRLSDGPAKSIQPSVVSDGTGEVTVVWSDERNGDHTFEIYSKHFDGASWGPESRLTYVPGTSCCPSAAVNMAGTVQVIWSDNRDGNFEIYYKVRGDDASAGFGDERVAGTVADPIRVLPNPFREGVEIRLAHPAGRHATVSVYDVSGRMVWERHVRSGPNNRVSVAWDGHSSDGNRVAPGIYFVEVSTARHSASTKMIVLR</sequence>
<dbReference type="Gene3D" id="2.60.40.10">
    <property type="entry name" value="Immunoglobulins"/>
    <property type="match status" value="3"/>
</dbReference>
<dbReference type="InterPro" id="IPR026444">
    <property type="entry name" value="Secre_tail"/>
</dbReference>
<dbReference type="InterPro" id="IPR014756">
    <property type="entry name" value="Ig_E-set"/>
</dbReference>
<dbReference type="PANTHER" id="PTHR36842">
    <property type="entry name" value="PROTEIN TOLB HOMOLOG"/>
    <property type="match status" value="1"/>
</dbReference>
<evidence type="ECO:0000259" key="1">
    <source>
        <dbReference type="Pfam" id="PF13860"/>
    </source>
</evidence>
<keyword evidence="3" id="KW-1185">Reference proteome</keyword>
<dbReference type="Pfam" id="PF13860">
    <property type="entry name" value="FlgD_ig"/>
    <property type="match status" value="1"/>
</dbReference>
<evidence type="ECO:0000313" key="3">
    <source>
        <dbReference type="Proteomes" id="UP001594288"/>
    </source>
</evidence>